<gene>
    <name evidence="1" type="ORF">BaRGS_00017223</name>
</gene>
<evidence type="ECO:0000313" key="1">
    <source>
        <dbReference type="EMBL" id="KAK7491584.1"/>
    </source>
</evidence>
<sequence>QTPPCVWVRSAFACDTNQSLWAGQAALSAHTLTRESPPGLSEGHWENLIPFAENPEATGCITDGHHDFFWFPSSPVSPS</sequence>
<feature type="non-terminal residue" evidence="1">
    <location>
        <position position="1"/>
    </location>
</feature>
<name>A0ABD0KWS8_9CAEN</name>
<feature type="non-terminal residue" evidence="1">
    <location>
        <position position="79"/>
    </location>
</feature>
<evidence type="ECO:0000313" key="2">
    <source>
        <dbReference type="Proteomes" id="UP001519460"/>
    </source>
</evidence>
<protein>
    <submittedName>
        <fullName evidence="1">Uncharacterized protein</fullName>
    </submittedName>
</protein>
<reference evidence="1 2" key="1">
    <citation type="journal article" date="2023" name="Sci. Data">
        <title>Genome assembly of the Korean intertidal mud-creeper Batillaria attramentaria.</title>
        <authorList>
            <person name="Patra A.K."/>
            <person name="Ho P.T."/>
            <person name="Jun S."/>
            <person name="Lee S.J."/>
            <person name="Kim Y."/>
            <person name="Won Y.J."/>
        </authorList>
    </citation>
    <scope>NUCLEOTIDE SEQUENCE [LARGE SCALE GENOMIC DNA]</scope>
    <source>
        <strain evidence="1">Wonlab-2016</strain>
    </source>
</reference>
<accession>A0ABD0KWS8</accession>
<organism evidence="1 2">
    <name type="scientific">Batillaria attramentaria</name>
    <dbReference type="NCBI Taxonomy" id="370345"/>
    <lineage>
        <taxon>Eukaryota</taxon>
        <taxon>Metazoa</taxon>
        <taxon>Spiralia</taxon>
        <taxon>Lophotrochozoa</taxon>
        <taxon>Mollusca</taxon>
        <taxon>Gastropoda</taxon>
        <taxon>Caenogastropoda</taxon>
        <taxon>Sorbeoconcha</taxon>
        <taxon>Cerithioidea</taxon>
        <taxon>Batillariidae</taxon>
        <taxon>Batillaria</taxon>
    </lineage>
</organism>
<keyword evidence="2" id="KW-1185">Reference proteome</keyword>
<dbReference type="AlphaFoldDB" id="A0ABD0KWS8"/>
<comment type="caution">
    <text evidence="1">The sequence shown here is derived from an EMBL/GenBank/DDBJ whole genome shotgun (WGS) entry which is preliminary data.</text>
</comment>
<dbReference type="Proteomes" id="UP001519460">
    <property type="component" value="Unassembled WGS sequence"/>
</dbReference>
<dbReference type="EMBL" id="JACVVK020000113">
    <property type="protein sequence ID" value="KAK7491584.1"/>
    <property type="molecule type" value="Genomic_DNA"/>
</dbReference>
<proteinExistence type="predicted"/>